<sequence length="117" mass="13297">MSFFDKLQTSLQEAVEIKQGKAEASRITRHEVADVRAIRDKLHVSQAEFASAMGTSVDTIKSWETKRRNPTGLSAKANDFPYLHLRFAVDYRLKANGGNWLVASIHYFAANPRELFR</sequence>
<evidence type="ECO:0000256" key="3">
    <source>
        <dbReference type="ARBA" id="ARBA00023163"/>
    </source>
</evidence>
<dbReference type="AlphaFoldDB" id="A0A3S0YUA6"/>
<organism evidence="5 6">
    <name type="scientific">Vreelandella andesensis</name>
    <dbReference type="NCBI Taxonomy" id="447567"/>
    <lineage>
        <taxon>Bacteria</taxon>
        <taxon>Pseudomonadati</taxon>
        <taxon>Pseudomonadota</taxon>
        <taxon>Gammaproteobacteria</taxon>
        <taxon>Oceanospirillales</taxon>
        <taxon>Halomonadaceae</taxon>
        <taxon>Vreelandella</taxon>
    </lineage>
</organism>
<dbReference type="OrthoDB" id="9799384at2"/>
<feature type="domain" description="HTH cro/C1-type" evidence="4">
    <location>
        <begin position="35"/>
        <end position="71"/>
    </location>
</feature>
<dbReference type="GO" id="GO:0003677">
    <property type="term" value="F:DNA binding"/>
    <property type="evidence" value="ECO:0007669"/>
    <property type="project" value="UniProtKB-KW"/>
</dbReference>
<proteinExistence type="predicted"/>
<reference evidence="5 6" key="1">
    <citation type="submission" date="2018-12" db="EMBL/GenBank/DDBJ databases">
        <title>three novel Halomonas strain isolated from plants.</title>
        <authorList>
            <person name="Sun C."/>
        </authorList>
    </citation>
    <scope>NUCLEOTIDE SEQUENCE [LARGE SCALE GENOMIC DNA]</scope>
    <source>
        <strain evidence="5 6">DSM 19434</strain>
    </source>
</reference>
<dbReference type="CDD" id="cd00093">
    <property type="entry name" value="HTH_XRE"/>
    <property type="match status" value="1"/>
</dbReference>
<dbReference type="InterPro" id="IPR047761">
    <property type="entry name" value="NadS-like"/>
</dbReference>
<evidence type="ECO:0000256" key="2">
    <source>
        <dbReference type="ARBA" id="ARBA00023125"/>
    </source>
</evidence>
<dbReference type="Proteomes" id="UP000287336">
    <property type="component" value="Unassembled WGS sequence"/>
</dbReference>
<accession>A0A3S0YUA6</accession>
<comment type="caution">
    <text evidence="5">The sequence shown here is derived from an EMBL/GenBank/DDBJ whole genome shotgun (WGS) entry which is preliminary data.</text>
</comment>
<dbReference type="InterPro" id="IPR010982">
    <property type="entry name" value="Lambda_DNA-bd_dom_sf"/>
</dbReference>
<dbReference type="PANTHER" id="PTHR36511">
    <property type="entry name" value="MERR FAMILY BACTERIAL REGULATORY PROTEIN"/>
    <property type="match status" value="1"/>
</dbReference>
<dbReference type="SUPFAM" id="SSF47413">
    <property type="entry name" value="lambda repressor-like DNA-binding domains"/>
    <property type="match status" value="1"/>
</dbReference>
<keyword evidence="3" id="KW-0804">Transcription</keyword>
<evidence type="ECO:0000313" key="5">
    <source>
        <dbReference type="EMBL" id="RUR29708.1"/>
    </source>
</evidence>
<gene>
    <name evidence="5" type="ORF">ELY33_12245</name>
</gene>
<dbReference type="InterPro" id="IPR001387">
    <property type="entry name" value="Cro/C1-type_HTH"/>
</dbReference>
<keyword evidence="2" id="KW-0238">DNA-binding</keyword>
<name>A0A3S0YUA6_9GAMM</name>
<dbReference type="PROSITE" id="PS50943">
    <property type="entry name" value="HTH_CROC1"/>
    <property type="match status" value="1"/>
</dbReference>
<dbReference type="EMBL" id="RZHG01000021">
    <property type="protein sequence ID" value="RUR29708.1"/>
    <property type="molecule type" value="Genomic_DNA"/>
</dbReference>
<evidence type="ECO:0000313" key="6">
    <source>
        <dbReference type="Proteomes" id="UP000287336"/>
    </source>
</evidence>
<dbReference type="PANTHER" id="PTHR36511:SF3">
    <property type="entry name" value="ANTITOXIN HIGA-2"/>
    <property type="match status" value="1"/>
</dbReference>
<dbReference type="Pfam" id="PF01381">
    <property type="entry name" value="HTH_3"/>
    <property type="match status" value="1"/>
</dbReference>
<keyword evidence="6" id="KW-1185">Reference proteome</keyword>
<dbReference type="RefSeq" id="WP_126948197.1">
    <property type="nucleotide sequence ID" value="NZ_RZHG01000021.1"/>
</dbReference>
<dbReference type="NCBIfam" id="NF041265">
    <property type="entry name" value="NadS"/>
    <property type="match status" value="1"/>
</dbReference>
<dbReference type="Gene3D" id="1.10.260.40">
    <property type="entry name" value="lambda repressor-like DNA-binding domains"/>
    <property type="match status" value="1"/>
</dbReference>
<dbReference type="InterPro" id="IPR052359">
    <property type="entry name" value="HTH-type_reg/antitoxin"/>
</dbReference>
<evidence type="ECO:0000259" key="4">
    <source>
        <dbReference type="PROSITE" id="PS50943"/>
    </source>
</evidence>
<protein>
    <submittedName>
        <fullName evidence="5">Helix-turn-helix domain-containing protein</fullName>
    </submittedName>
</protein>
<evidence type="ECO:0000256" key="1">
    <source>
        <dbReference type="ARBA" id="ARBA00023015"/>
    </source>
</evidence>
<keyword evidence="1" id="KW-0805">Transcription regulation</keyword>